<sequence length="72" mass="8270">MLRYACAQEEVTWCSISRAKQGHVVRCFAREEVTWYSVSRAKQGHLGSDFRERKEAENGVRSTANQKTIPPQ</sequence>
<dbReference type="EMBL" id="BEZZ01000642">
    <property type="protein sequence ID" value="GCC34910.1"/>
    <property type="molecule type" value="Genomic_DNA"/>
</dbReference>
<keyword evidence="3" id="KW-1185">Reference proteome</keyword>
<organism evidence="2 3">
    <name type="scientific">Chiloscyllium punctatum</name>
    <name type="common">Brownbanded bambooshark</name>
    <name type="synonym">Hemiscyllium punctatum</name>
    <dbReference type="NCBI Taxonomy" id="137246"/>
    <lineage>
        <taxon>Eukaryota</taxon>
        <taxon>Metazoa</taxon>
        <taxon>Chordata</taxon>
        <taxon>Craniata</taxon>
        <taxon>Vertebrata</taxon>
        <taxon>Chondrichthyes</taxon>
        <taxon>Elasmobranchii</taxon>
        <taxon>Galeomorphii</taxon>
        <taxon>Galeoidea</taxon>
        <taxon>Orectolobiformes</taxon>
        <taxon>Hemiscylliidae</taxon>
        <taxon>Chiloscyllium</taxon>
    </lineage>
</organism>
<protein>
    <submittedName>
        <fullName evidence="2">Uncharacterized protein</fullName>
    </submittedName>
</protein>
<evidence type="ECO:0000256" key="1">
    <source>
        <dbReference type="SAM" id="MobiDB-lite"/>
    </source>
</evidence>
<dbReference type="AlphaFoldDB" id="A0A401SX13"/>
<feature type="compositionally biased region" description="Polar residues" evidence="1">
    <location>
        <begin position="60"/>
        <end position="72"/>
    </location>
</feature>
<accession>A0A401SX13</accession>
<name>A0A401SX13_CHIPU</name>
<reference evidence="2 3" key="1">
    <citation type="journal article" date="2018" name="Nat. Ecol. Evol.">
        <title>Shark genomes provide insights into elasmobranch evolution and the origin of vertebrates.</title>
        <authorList>
            <person name="Hara Y"/>
            <person name="Yamaguchi K"/>
            <person name="Onimaru K"/>
            <person name="Kadota M"/>
            <person name="Koyanagi M"/>
            <person name="Keeley SD"/>
            <person name="Tatsumi K"/>
            <person name="Tanaka K"/>
            <person name="Motone F"/>
            <person name="Kageyama Y"/>
            <person name="Nozu R"/>
            <person name="Adachi N"/>
            <person name="Nishimura O"/>
            <person name="Nakagawa R"/>
            <person name="Tanegashima C"/>
            <person name="Kiyatake I"/>
            <person name="Matsumoto R"/>
            <person name="Murakumo K"/>
            <person name="Nishida K"/>
            <person name="Terakita A"/>
            <person name="Kuratani S"/>
            <person name="Sato K"/>
            <person name="Hyodo S Kuraku.S."/>
        </authorList>
    </citation>
    <scope>NUCLEOTIDE SEQUENCE [LARGE SCALE GENOMIC DNA]</scope>
</reference>
<comment type="caution">
    <text evidence="2">The sequence shown here is derived from an EMBL/GenBank/DDBJ whole genome shotgun (WGS) entry which is preliminary data.</text>
</comment>
<feature type="compositionally biased region" description="Basic and acidic residues" evidence="1">
    <location>
        <begin position="48"/>
        <end position="58"/>
    </location>
</feature>
<gene>
    <name evidence="2" type="ORF">chiPu_0013387</name>
</gene>
<evidence type="ECO:0000313" key="2">
    <source>
        <dbReference type="EMBL" id="GCC34910.1"/>
    </source>
</evidence>
<feature type="region of interest" description="Disordered" evidence="1">
    <location>
        <begin position="42"/>
        <end position="72"/>
    </location>
</feature>
<proteinExistence type="predicted"/>
<dbReference type="Proteomes" id="UP000287033">
    <property type="component" value="Unassembled WGS sequence"/>
</dbReference>
<evidence type="ECO:0000313" key="3">
    <source>
        <dbReference type="Proteomes" id="UP000287033"/>
    </source>
</evidence>